<organism evidence="2 3">
    <name type="scientific">Laribacter hongkongensis</name>
    <dbReference type="NCBI Taxonomy" id="168471"/>
    <lineage>
        <taxon>Bacteria</taxon>
        <taxon>Pseudomonadati</taxon>
        <taxon>Pseudomonadota</taxon>
        <taxon>Betaproteobacteria</taxon>
        <taxon>Neisseriales</taxon>
        <taxon>Aquaspirillaceae</taxon>
        <taxon>Laribacter</taxon>
    </lineage>
</organism>
<protein>
    <recommendedName>
        <fullName evidence="1">HTH cro/C1-type domain-containing protein</fullName>
    </recommendedName>
</protein>
<proteinExistence type="predicted"/>
<dbReference type="CDD" id="cd00093">
    <property type="entry name" value="HTH_XRE"/>
    <property type="match status" value="1"/>
</dbReference>
<dbReference type="PROSITE" id="PS50943">
    <property type="entry name" value="HTH_CROC1"/>
    <property type="match status" value="1"/>
</dbReference>
<evidence type="ECO:0000259" key="1">
    <source>
        <dbReference type="PROSITE" id="PS50943"/>
    </source>
</evidence>
<reference evidence="2 3" key="1">
    <citation type="submission" date="2021-10" db="EMBL/GenBank/DDBJ databases">
        <title>Whole-genome sequencing analysis of Laribacter hongkongensis: virulence gene profiles, carbohydrate-active enzyme prediction, and antimicrobial resistance characterization.</title>
        <authorList>
            <person name="Yuan P."/>
            <person name="Zhan Y."/>
            <person name="Chen D."/>
        </authorList>
    </citation>
    <scope>NUCLEOTIDE SEQUENCE [LARGE SCALE GENOMIC DNA]</scope>
    <source>
        <strain evidence="2 3">W67</strain>
    </source>
</reference>
<dbReference type="InterPro" id="IPR001387">
    <property type="entry name" value="Cro/C1-type_HTH"/>
</dbReference>
<name>A0ABD4SQS3_9NEIS</name>
<accession>A0ABD4SQS3</accession>
<comment type="caution">
    <text evidence="2">The sequence shown here is derived from an EMBL/GenBank/DDBJ whole genome shotgun (WGS) entry which is preliminary data.</text>
</comment>
<gene>
    <name evidence="2" type="ORF">LH440_04525</name>
</gene>
<dbReference type="Proteomes" id="UP001200247">
    <property type="component" value="Unassembled WGS sequence"/>
</dbReference>
<evidence type="ECO:0000313" key="3">
    <source>
        <dbReference type="Proteomes" id="UP001200247"/>
    </source>
</evidence>
<dbReference type="SUPFAM" id="SSF47413">
    <property type="entry name" value="lambda repressor-like DNA-binding domains"/>
    <property type="match status" value="1"/>
</dbReference>
<evidence type="ECO:0000313" key="2">
    <source>
        <dbReference type="EMBL" id="MCG9025174.1"/>
    </source>
</evidence>
<feature type="domain" description="HTH cro/C1-type" evidence="1">
    <location>
        <begin position="22"/>
        <end position="63"/>
    </location>
</feature>
<dbReference type="RefSeq" id="WP_239893644.1">
    <property type="nucleotide sequence ID" value="NZ_JAJAXM010000005.1"/>
</dbReference>
<dbReference type="EMBL" id="JAJAXM010000005">
    <property type="protein sequence ID" value="MCG9025174.1"/>
    <property type="molecule type" value="Genomic_DNA"/>
</dbReference>
<dbReference type="AlphaFoldDB" id="A0ABD4SQS3"/>
<sequence>MMTSYDWICLAKQRIGVESDYAMAKVIGVTRHQISKIKTGKSNLGDTTAIRLAQFAHFDALKIISSLNFERAKSPSEKAFWEQIYCSRPDETQN</sequence>
<dbReference type="InterPro" id="IPR010982">
    <property type="entry name" value="Lambda_DNA-bd_dom_sf"/>
</dbReference>